<dbReference type="Pfam" id="PF18422">
    <property type="entry name" value="TNFR_16_TM"/>
    <property type="match status" value="1"/>
</dbReference>
<dbReference type="Gene3D" id="6.10.250.1780">
    <property type="match status" value="1"/>
</dbReference>
<feature type="repeat" description="TNFR-Cys" evidence="8">
    <location>
        <begin position="48"/>
        <end position="90"/>
    </location>
</feature>
<feature type="region of interest" description="Disordered" evidence="9">
    <location>
        <begin position="243"/>
        <end position="270"/>
    </location>
</feature>
<evidence type="ECO:0000256" key="2">
    <source>
        <dbReference type="ARBA" id="ARBA00022475"/>
    </source>
</evidence>
<evidence type="ECO:0000256" key="5">
    <source>
        <dbReference type="ARBA" id="ARBA00022989"/>
    </source>
</evidence>
<organism evidence="12 13">
    <name type="scientific">Mya arenaria</name>
    <name type="common">Soft-shell clam</name>
    <dbReference type="NCBI Taxonomy" id="6604"/>
    <lineage>
        <taxon>Eukaryota</taxon>
        <taxon>Metazoa</taxon>
        <taxon>Spiralia</taxon>
        <taxon>Lophotrochozoa</taxon>
        <taxon>Mollusca</taxon>
        <taxon>Bivalvia</taxon>
        <taxon>Autobranchia</taxon>
        <taxon>Heteroconchia</taxon>
        <taxon>Euheterodonta</taxon>
        <taxon>Imparidentia</taxon>
        <taxon>Neoheterodontei</taxon>
        <taxon>Myida</taxon>
        <taxon>Myoidea</taxon>
        <taxon>Myidae</taxon>
        <taxon>Mya</taxon>
    </lineage>
</organism>
<feature type="non-terminal residue" evidence="12">
    <location>
        <position position="1"/>
    </location>
</feature>
<keyword evidence="8" id="KW-1015">Disulfide bond</keyword>
<dbReference type="SUPFAM" id="SSF57586">
    <property type="entry name" value="TNF receptor-like"/>
    <property type="match status" value="2"/>
</dbReference>
<evidence type="ECO:0000256" key="4">
    <source>
        <dbReference type="ARBA" id="ARBA00022703"/>
    </source>
</evidence>
<keyword evidence="7" id="KW-0325">Glycoprotein</keyword>
<dbReference type="InterPro" id="IPR052302">
    <property type="entry name" value="Neurotrophin_rcpt-DD"/>
</dbReference>
<dbReference type="SMART" id="SM00208">
    <property type="entry name" value="TNFR"/>
    <property type="match status" value="4"/>
</dbReference>
<accession>A0ABY7EM42</accession>
<evidence type="ECO:0000256" key="3">
    <source>
        <dbReference type="ARBA" id="ARBA00022692"/>
    </source>
</evidence>
<evidence type="ECO:0000256" key="8">
    <source>
        <dbReference type="PROSITE-ProRule" id="PRU00206"/>
    </source>
</evidence>
<feature type="transmembrane region" description="Helical" evidence="10">
    <location>
        <begin position="206"/>
        <end position="226"/>
    </location>
</feature>
<comment type="caution">
    <text evidence="8">Lacks conserved residue(s) required for the propagation of feature annotation.</text>
</comment>
<keyword evidence="13" id="KW-1185">Reference proteome</keyword>
<dbReference type="EMBL" id="CP111018">
    <property type="protein sequence ID" value="WAR10890.1"/>
    <property type="molecule type" value="Genomic_DNA"/>
</dbReference>
<protein>
    <submittedName>
        <fullName evidence="12">TNR16-like protein</fullName>
    </submittedName>
</protein>
<gene>
    <name evidence="12" type="ORF">MAR_035966</name>
</gene>
<dbReference type="Pfam" id="PF00020">
    <property type="entry name" value="TNFR_c6"/>
    <property type="match status" value="3"/>
</dbReference>
<keyword evidence="4" id="KW-0053">Apoptosis</keyword>
<evidence type="ECO:0000256" key="6">
    <source>
        <dbReference type="ARBA" id="ARBA00023136"/>
    </source>
</evidence>
<evidence type="ECO:0000313" key="12">
    <source>
        <dbReference type="EMBL" id="WAR10890.1"/>
    </source>
</evidence>
<feature type="domain" description="TNFR-Cys" evidence="11">
    <location>
        <begin position="48"/>
        <end position="90"/>
    </location>
</feature>
<dbReference type="PROSITE" id="PS50050">
    <property type="entry name" value="TNFR_NGFR_2"/>
    <property type="match status" value="3"/>
</dbReference>
<keyword evidence="5 10" id="KW-1133">Transmembrane helix</keyword>
<feature type="domain" description="TNFR-Cys" evidence="11">
    <location>
        <begin position="91"/>
        <end position="129"/>
    </location>
</feature>
<proteinExistence type="predicted"/>
<sequence length="270" mass="29667">VLSVMAGCLENEVEIQYNSSFTICCTTCQTGNGVDIDCTPEVDTECTACVSGLTYSDTITHDDKCKPCSTCGNHSLFVLHPCNATQNTICLCPDGYFYNSELDKCELCDLCPAGWGASRKCNTNQNTICSPCEGNKTFSNKLDYYSQCDKCAECSSSEVMLQECMATEDTICFSVNAGRPRTDVTKRNYTTPAVDVNNEDDGSDIFPVYCAALVLVIVGLVGYVIYKKYQRMRSKRRQKAPCSHEDVEYSKASGGDSGVFVDNDSPKYYT</sequence>
<keyword evidence="3 10" id="KW-0812">Transmembrane</keyword>
<evidence type="ECO:0000256" key="1">
    <source>
        <dbReference type="ARBA" id="ARBA00004162"/>
    </source>
</evidence>
<evidence type="ECO:0000256" key="10">
    <source>
        <dbReference type="SAM" id="Phobius"/>
    </source>
</evidence>
<dbReference type="InterPro" id="IPR001368">
    <property type="entry name" value="TNFR/NGFR_Cys_rich_reg"/>
</dbReference>
<name>A0ABY7EM42_MYAAR</name>
<feature type="disulfide bond" evidence="8">
    <location>
        <begin position="151"/>
        <end position="164"/>
    </location>
</feature>
<evidence type="ECO:0000259" key="11">
    <source>
        <dbReference type="PROSITE" id="PS50050"/>
    </source>
</evidence>
<feature type="repeat" description="TNFR-Cys" evidence="8">
    <location>
        <begin position="131"/>
        <end position="172"/>
    </location>
</feature>
<dbReference type="Proteomes" id="UP001164746">
    <property type="component" value="Chromosome 7"/>
</dbReference>
<comment type="subcellular location">
    <subcellularLocation>
        <location evidence="1">Cell membrane</location>
        <topology evidence="1">Single-pass membrane protein</topology>
    </subcellularLocation>
</comment>
<feature type="non-terminal residue" evidence="12">
    <location>
        <position position="270"/>
    </location>
</feature>
<dbReference type="PANTHER" id="PTHR46605">
    <property type="entry name" value="TUMOR NECROSIS FACTOR RECEPTOR"/>
    <property type="match status" value="1"/>
</dbReference>
<evidence type="ECO:0000313" key="13">
    <source>
        <dbReference type="Proteomes" id="UP001164746"/>
    </source>
</evidence>
<dbReference type="InterPro" id="IPR041448">
    <property type="entry name" value="TNFR16_TM"/>
</dbReference>
<evidence type="ECO:0000256" key="7">
    <source>
        <dbReference type="ARBA" id="ARBA00023180"/>
    </source>
</evidence>
<feature type="disulfide bond" evidence="8">
    <location>
        <begin position="108"/>
        <end position="121"/>
    </location>
</feature>
<evidence type="ECO:0000256" key="9">
    <source>
        <dbReference type="SAM" id="MobiDB-lite"/>
    </source>
</evidence>
<feature type="disulfide bond" evidence="8">
    <location>
        <begin position="154"/>
        <end position="172"/>
    </location>
</feature>
<reference evidence="12" key="1">
    <citation type="submission" date="2022-11" db="EMBL/GenBank/DDBJ databases">
        <title>Centuries of genome instability and evolution in soft-shell clam transmissible cancer (bioRxiv).</title>
        <authorList>
            <person name="Hart S.F.M."/>
            <person name="Yonemitsu M.A."/>
            <person name="Giersch R.M."/>
            <person name="Beal B.F."/>
            <person name="Arriagada G."/>
            <person name="Davis B.W."/>
            <person name="Ostrander E.A."/>
            <person name="Goff S.P."/>
            <person name="Metzger M.J."/>
        </authorList>
    </citation>
    <scope>NUCLEOTIDE SEQUENCE</scope>
    <source>
        <strain evidence="12">MELC-2E11</strain>
        <tissue evidence="12">Siphon/mantle</tissue>
    </source>
</reference>
<keyword evidence="6 10" id="KW-0472">Membrane</keyword>
<keyword evidence="2" id="KW-1003">Cell membrane</keyword>
<dbReference type="PANTHER" id="PTHR46605:SF2">
    <property type="entry name" value="TNFR-CYS DOMAIN-CONTAINING PROTEIN"/>
    <property type="match status" value="1"/>
</dbReference>
<dbReference type="PROSITE" id="PS00652">
    <property type="entry name" value="TNFR_NGFR_1"/>
    <property type="match status" value="2"/>
</dbReference>
<feature type="domain" description="TNFR-Cys" evidence="11">
    <location>
        <begin position="131"/>
        <end position="172"/>
    </location>
</feature>
<dbReference type="Gene3D" id="2.10.50.10">
    <property type="entry name" value="Tumor Necrosis Factor Receptor, subunit A, domain 2"/>
    <property type="match status" value="4"/>
</dbReference>
<feature type="repeat" description="TNFR-Cys" evidence="8">
    <location>
        <begin position="91"/>
        <end position="129"/>
    </location>
</feature>
<feature type="disulfide bond" evidence="8">
    <location>
        <begin position="111"/>
        <end position="129"/>
    </location>
</feature>